<dbReference type="STRING" id="7739.C3ZSC9"/>
<dbReference type="EMBL" id="GG666673">
    <property type="protein sequence ID" value="EEN44559.1"/>
    <property type="molecule type" value="Genomic_DNA"/>
</dbReference>
<feature type="non-terminal residue" evidence="1">
    <location>
        <position position="97"/>
    </location>
</feature>
<gene>
    <name evidence="1" type="ORF">BRAFLDRAFT_220775</name>
</gene>
<proteinExistence type="predicted"/>
<evidence type="ECO:0000313" key="1">
    <source>
        <dbReference type="EMBL" id="EEN44559.1"/>
    </source>
</evidence>
<dbReference type="eggNOG" id="KOG1075">
    <property type="taxonomic scope" value="Eukaryota"/>
</dbReference>
<sequence length="97" mass="11458">LDKLIPEFFRESISILSPYLKTLFNRCFDLGVFPKKWTVGIIHPLFKSGLKDKVNNYRSITLLSVFGKIFLSVLEKRINNWMQEEEKLTESQMGFRK</sequence>
<dbReference type="PANTHER" id="PTHR19446">
    <property type="entry name" value="REVERSE TRANSCRIPTASES"/>
    <property type="match status" value="1"/>
</dbReference>
<feature type="non-terminal residue" evidence="1">
    <location>
        <position position="1"/>
    </location>
</feature>
<reference evidence="1" key="1">
    <citation type="journal article" date="2008" name="Nature">
        <title>The amphioxus genome and the evolution of the chordate karyotype.</title>
        <authorList>
            <consortium name="US DOE Joint Genome Institute (JGI-PGF)"/>
            <person name="Putnam N.H."/>
            <person name="Butts T."/>
            <person name="Ferrier D.E.K."/>
            <person name="Furlong R.F."/>
            <person name="Hellsten U."/>
            <person name="Kawashima T."/>
            <person name="Robinson-Rechavi M."/>
            <person name="Shoguchi E."/>
            <person name="Terry A."/>
            <person name="Yu J.-K."/>
            <person name="Benito-Gutierrez E.L."/>
            <person name="Dubchak I."/>
            <person name="Garcia-Fernandez J."/>
            <person name="Gibson-Brown J.J."/>
            <person name="Grigoriev I.V."/>
            <person name="Horton A.C."/>
            <person name="de Jong P.J."/>
            <person name="Jurka J."/>
            <person name="Kapitonov V.V."/>
            <person name="Kohara Y."/>
            <person name="Kuroki Y."/>
            <person name="Lindquist E."/>
            <person name="Lucas S."/>
            <person name="Osoegawa K."/>
            <person name="Pennacchio L.A."/>
            <person name="Salamov A.A."/>
            <person name="Satou Y."/>
            <person name="Sauka-Spengler T."/>
            <person name="Schmutz J."/>
            <person name="Shin-I T."/>
            <person name="Toyoda A."/>
            <person name="Bronner-Fraser M."/>
            <person name="Fujiyama A."/>
            <person name="Holland L.Z."/>
            <person name="Holland P.W.H."/>
            <person name="Satoh N."/>
            <person name="Rokhsar D.S."/>
        </authorList>
    </citation>
    <scope>NUCLEOTIDE SEQUENCE [LARGE SCALE GENOMIC DNA]</scope>
    <source>
        <strain evidence="1">S238N-H82</strain>
        <tissue evidence="1">Testes</tissue>
    </source>
</reference>
<organism>
    <name type="scientific">Branchiostoma floridae</name>
    <name type="common">Florida lancelet</name>
    <name type="synonym">Amphioxus</name>
    <dbReference type="NCBI Taxonomy" id="7739"/>
    <lineage>
        <taxon>Eukaryota</taxon>
        <taxon>Metazoa</taxon>
        <taxon>Chordata</taxon>
        <taxon>Cephalochordata</taxon>
        <taxon>Leptocardii</taxon>
        <taxon>Amphioxiformes</taxon>
        <taxon>Branchiostomatidae</taxon>
        <taxon>Branchiostoma</taxon>
    </lineage>
</organism>
<name>C3ZSC9_BRAFL</name>
<protein>
    <recommendedName>
        <fullName evidence="2">Reverse transcriptase domain-containing protein</fullName>
    </recommendedName>
</protein>
<dbReference type="InParanoid" id="C3ZSC9"/>
<dbReference type="AlphaFoldDB" id="C3ZSC9"/>
<evidence type="ECO:0008006" key="2">
    <source>
        <dbReference type="Google" id="ProtNLM"/>
    </source>
</evidence>
<accession>C3ZSC9</accession>